<dbReference type="EMBL" id="QZAN01000269">
    <property type="protein sequence ID" value="THW54286.1"/>
    <property type="molecule type" value="Genomic_DNA"/>
</dbReference>
<sequence length="373" mass="41871">MANLYAEYLPNIKTLAVTTVLQTPRDGTTALWLSNDRKKVILEHADETHRITLPAKVTGQGTQHLQLPNTGELQCVNRISAAPIFDDDEPPALWSASSLNAATNLHCKRCDALLSSNKINVWKDLPSEAWAEMMDLWHCHKPEEPKHTDDDAPAKKGYAAGNKLVAQAGVGLVDVMSFLLSDDDCTVEFRSSENGDNVHEVYCITCDTALGHRDPQTEGIRLLKPYLALSQGGSRTTRSYDPAHWFSCYLNQAIETQGVRKFVFSTLPYEIWVFSTNLAYASLEYPEPKQALKVLFRTRQGDQDVETLRAANLLIETLTLSPMLEKLSYQVLQRENFKLPNSLKNFMGWEVAVLPVLYKADVKVLESATYPWL</sequence>
<organism evidence="1 2">
    <name type="scientific">Aureobasidium pullulans</name>
    <name type="common">Black yeast</name>
    <name type="synonym">Pullularia pullulans</name>
    <dbReference type="NCBI Taxonomy" id="5580"/>
    <lineage>
        <taxon>Eukaryota</taxon>
        <taxon>Fungi</taxon>
        <taxon>Dikarya</taxon>
        <taxon>Ascomycota</taxon>
        <taxon>Pezizomycotina</taxon>
        <taxon>Dothideomycetes</taxon>
        <taxon>Dothideomycetidae</taxon>
        <taxon>Dothideales</taxon>
        <taxon>Saccotheciaceae</taxon>
        <taxon>Aureobasidium</taxon>
    </lineage>
</organism>
<dbReference type="GO" id="GO:0005829">
    <property type="term" value="C:cytosol"/>
    <property type="evidence" value="ECO:0007669"/>
    <property type="project" value="TreeGrafter"/>
</dbReference>
<evidence type="ECO:0008006" key="3">
    <source>
        <dbReference type="Google" id="ProtNLM"/>
    </source>
</evidence>
<dbReference type="Proteomes" id="UP000310421">
    <property type="component" value="Unassembled WGS sequence"/>
</dbReference>
<gene>
    <name evidence="1" type="ORF">D6D20_10318</name>
</gene>
<evidence type="ECO:0000313" key="1">
    <source>
        <dbReference type="EMBL" id="THW54286.1"/>
    </source>
</evidence>
<dbReference type="GO" id="GO:0005634">
    <property type="term" value="C:nucleus"/>
    <property type="evidence" value="ECO:0007669"/>
    <property type="project" value="TreeGrafter"/>
</dbReference>
<dbReference type="GO" id="GO:0006513">
    <property type="term" value="P:protein monoubiquitination"/>
    <property type="evidence" value="ECO:0007669"/>
    <property type="project" value="TreeGrafter"/>
</dbReference>
<dbReference type="GO" id="GO:0061630">
    <property type="term" value="F:ubiquitin protein ligase activity"/>
    <property type="evidence" value="ECO:0007669"/>
    <property type="project" value="TreeGrafter"/>
</dbReference>
<comment type="caution">
    <text evidence="1">The sequence shown here is derived from an EMBL/GenBank/DDBJ whole genome shotgun (WGS) entry which is preliminary data.</text>
</comment>
<protein>
    <recommendedName>
        <fullName evidence="3">Ubiquitin-conjugating enzyme E2C-binding protein</fullName>
    </recommendedName>
</protein>
<proteinExistence type="predicted"/>
<accession>A0A4S8YPK4</accession>
<dbReference type="GO" id="GO:0051865">
    <property type="term" value="P:protein autoubiquitination"/>
    <property type="evidence" value="ECO:0007669"/>
    <property type="project" value="TreeGrafter"/>
</dbReference>
<dbReference type="Pfam" id="PF09814">
    <property type="entry name" value="HECT_2"/>
    <property type="match status" value="1"/>
</dbReference>
<dbReference type="PANTHER" id="PTHR31531:SF2">
    <property type="entry name" value="E3 UBIQUITIN-PROTEIN LIGASE E3D"/>
    <property type="match status" value="1"/>
</dbReference>
<dbReference type="InterPro" id="IPR019193">
    <property type="entry name" value="UBQ-conj_enz_E2-bd_prot"/>
</dbReference>
<name>A0A4S8YPK4_AURPU</name>
<dbReference type="GO" id="GO:0043161">
    <property type="term" value="P:proteasome-mediated ubiquitin-dependent protein catabolic process"/>
    <property type="evidence" value="ECO:0007669"/>
    <property type="project" value="TreeGrafter"/>
</dbReference>
<reference evidence="1 2" key="1">
    <citation type="submission" date="2018-10" db="EMBL/GenBank/DDBJ databases">
        <title>Fifty Aureobasidium pullulans genomes reveal a recombining polyextremotolerant generalist.</title>
        <authorList>
            <person name="Gostincar C."/>
            <person name="Turk M."/>
            <person name="Zajc J."/>
            <person name="Gunde-Cimerman N."/>
        </authorList>
    </citation>
    <scope>NUCLEOTIDE SEQUENCE [LARGE SCALE GENOMIC DNA]</scope>
    <source>
        <strain evidence="1 2">EXF-10751</strain>
    </source>
</reference>
<dbReference type="GO" id="GO:0030332">
    <property type="term" value="F:cyclin binding"/>
    <property type="evidence" value="ECO:0007669"/>
    <property type="project" value="TreeGrafter"/>
</dbReference>
<dbReference type="AlphaFoldDB" id="A0A4S8YPK4"/>
<dbReference type="GO" id="GO:0000151">
    <property type="term" value="C:ubiquitin ligase complex"/>
    <property type="evidence" value="ECO:0007669"/>
    <property type="project" value="TreeGrafter"/>
</dbReference>
<evidence type="ECO:0000313" key="2">
    <source>
        <dbReference type="Proteomes" id="UP000310421"/>
    </source>
</evidence>
<dbReference type="GO" id="GO:0000209">
    <property type="term" value="P:protein polyubiquitination"/>
    <property type="evidence" value="ECO:0007669"/>
    <property type="project" value="TreeGrafter"/>
</dbReference>
<dbReference type="GO" id="GO:0031624">
    <property type="term" value="F:ubiquitin conjugating enzyme binding"/>
    <property type="evidence" value="ECO:0007669"/>
    <property type="project" value="TreeGrafter"/>
</dbReference>
<dbReference type="PANTHER" id="PTHR31531">
    <property type="entry name" value="E3 UBIQUITIN-PROTEIN LIGASE E3D FAMILY MEMBER"/>
    <property type="match status" value="1"/>
</dbReference>